<protein>
    <submittedName>
        <fullName evidence="1">Uncharacterized protein</fullName>
    </submittedName>
</protein>
<accession>A0A1S7LFU3</accession>
<proteinExistence type="predicted"/>
<dbReference type="AlphaFoldDB" id="A0A1S7LFU3"/>
<evidence type="ECO:0000313" key="1">
    <source>
        <dbReference type="EMBL" id="CRH04909.1"/>
    </source>
</evidence>
<gene>
    <name evidence="1" type="ORF">MAGMO_0705</name>
</gene>
<organism evidence="1">
    <name type="scientific">Magnetococcus massalia (strain MO-1)</name>
    <dbReference type="NCBI Taxonomy" id="451514"/>
    <lineage>
        <taxon>Bacteria</taxon>
        <taxon>Pseudomonadati</taxon>
        <taxon>Pseudomonadota</taxon>
        <taxon>Magnetococcia</taxon>
        <taxon>Magnetococcales</taxon>
        <taxon>Magnetococcaceae</taxon>
        <taxon>Magnetococcus</taxon>
    </lineage>
</organism>
<name>A0A1S7LFU3_MAGMO</name>
<dbReference type="EMBL" id="LO017727">
    <property type="protein sequence ID" value="CRH04909.1"/>
    <property type="molecule type" value="Genomic_DNA"/>
</dbReference>
<sequence>MHEHSSDQDAQKILIEVFDEIPNLSRHEQVEERCKPCAKDSCSYKEKLLELAAKLSETHQIEEVVKLFKEAKLYVEGERKAQW</sequence>
<reference evidence="1" key="1">
    <citation type="submission" date="2015-04" db="EMBL/GenBank/DDBJ databases">
        <authorList>
            <person name="Syromyatnikov M.Y."/>
            <person name="Popov V.N."/>
        </authorList>
    </citation>
    <scope>NUCLEOTIDE SEQUENCE</scope>
    <source>
        <strain evidence="1">MO-1</strain>
    </source>
</reference>